<sequence length="205" mass="22131">MRLFFLVVLVAGLAVGVAYPWAAERFLGEQLGVWRVHDTGGAFEPVTVTLRRQDFPVRVMVDVTAPTPPAAPAQQTTLTLTAAQDGRTVLAEKLRFADATARETSPQNPVKIFRDEAGIIEDEAPGTYVFTIGEGDAEGIDIQEVDLVLRSMAVTARGDARRLGLAVAGIGFFGFVAAWRIGRRRDKTPPPAPPKPRWGRGGPQA</sequence>
<accession>A0A8J6Q479</accession>
<feature type="region of interest" description="Disordered" evidence="1">
    <location>
        <begin position="184"/>
        <end position="205"/>
    </location>
</feature>
<keyword evidence="4" id="KW-1185">Reference proteome</keyword>
<evidence type="ECO:0000313" key="3">
    <source>
        <dbReference type="EMBL" id="MBD0415775.1"/>
    </source>
</evidence>
<feature type="transmembrane region" description="Helical" evidence="2">
    <location>
        <begin position="163"/>
        <end position="181"/>
    </location>
</feature>
<organism evidence="3 4">
    <name type="scientific">Oryzicola mucosus</name>
    <dbReference type="NCBI Taxonomy" id="2767425"/>
    <lineage>
        <taxon>Bacteria</taxon>
        <taxon>Pseudomonadati</taxon>
        <taxon>Pseudomonadota</taxon>
        <taxon>Alphaproteobacteria</taxon>
        <taxon>Hyphomicrobiales</taxon>
        <taxon>Phyllobacteriaceae</taxon>
        <taxon>Oryzicola</taxon>
    </lineage>
</organism>
<protein>
    <submittedName>
        <fullName evidence="3">Uncharacterized protein</fullName>
    </submittedName>
</protein>
<keyword evidence="2" id="KW-0472">Membrane</keyword>
<keyword evidence="2" id="KW-0812">Transmembrane</keyword>
<evidence type="ECO:0000256" key="2">
    <source>
        <dbReference type="SAM" id="Phobius"/>
    </source>
</evidence>
<dbReference type="AlphaFoldDB" id="A0A8J6Q479"/>
<gene>
    <name evidence="3" type="ORF">ICI42_14025</name>
</gene>
<name>A0A8J6Q479_9HYPH</name>
<keyword evidence="2" id="KW-1133">Transmembrane helix</keyword>
<dbReference type="Proteomes" id="UP000643405">
    <property type="component" value="Unassembled WGS sequence"/>
</dbReference>
<comment type="caution">
    <text evidence="3">The sequence shown here is derived from an EMBL/GenBank/DDBJ whole genome shotgun (WGS) entry which is preliminary data.</text>
</comment>
<evidence type="ECO:0000313" key="4">
    <source>
        <dbReference type="Proteomes" id="UP000643405"/>
    </source>
</evidence>
<proteinExistence type="predicted"/>
<reference evidence="3" key="1">
    <citation type="submission" date="2020-09" db="EMBL/GenBank/DDBJ databases">
        <title>Genome seq and assembly of Tianweitania sp.</title>
        <authorList>
            <person name="Chhetri G."/>
        </authorList>
    </citation>
    <scope>NUCLEOTIDE SEQUENCE</scope>
    <source>
        <strain evidence="3">Rool2</strain>
    </source>
</reference>
<evidence type="ECO:0000256" key="1">
    <source>
        <dbReference type="SAM" id="MobiDB-lite"/>
    </source>
</evidence>
<dbReference type="EMBL" id="JACVVX010000004">
    <property type="protein sequence ID" value="MBD0415775.1"/>
    <property type="molecule type" value="Genomic_DNA"/>
</dbReference>
<dbReference type="RefSeq" id="WP_188165213.1">
    <property type="nucleotide sequence ID" value="NZ_JACVVX010000004.1"/>
</dbReference>